<gene>
    <name evidence="9" type="primary">LOC102808691</name>
</gene>
<evidence type="ECO:0000256" key="5">
    <source>
        <dbReference type="ARBA" id="ARBA00023136"/>
    </source>
</evidence>
<name>A0ABM0LWX4_SACKO</name>
<dbReference type="RefSeq" id="XP_006812265.1">
    <property type="nucleotide sequence ID" value="XM_006812202.1"/>
</dbReference>
<keyword evidence="3 7" id="KW-0812">Transmembrane</keyword>
<proteinExistence type="inferred from homology"/>
<protein>
    <submittedName>
        <fullName evidence="9">Proline-rich transmembrane protein 1-like</fullName>
    </submittedName>
</protein>
<feature type="transmembrane region" description="Helical" evidence="7">
    <location>
        <begin position="107"/>
        <end position="126"/>
    </location>
</feature>
<dbReference type="GeneID" id="102808691"/>
<dbReference type="Proteomes" id="UP000694865">
    <property type="component" value="Unplaced"/>
</dbReference>
<dbReference type="Pfam" id="PF04505">
    <property type="entry name" value="CD225"/>
    <property type="match status" value="1"/>
</dbReference>
<organism evidence="8 9">
    <name type="scientific">Saccoglossus kowalevskii</name>
    <name type="common">Acorn worm</name>
    <dbReference type="NCBI Taxonomy" id="10224"/>
    <lineage>
        <taxon>Eukaryota</taxon>
        <taxon>Metazoa</taxon>
        <taxon>Hemichordata</taxon>
        <taxon>Enteropneusta</taxon>
        <taxon>Harrimaniidae</taxon>
        <taxon>Saccoglossus</taxon>
    </lineage>
</organism>
<keyword evidence="8" id="KW-1185">Reference proteome</keyword>
<evidence type="ECO:0000256" key="3">
    <source>
        <dbReference type="ARBA" id="ARBA00022692"/>
    </source>
</evidence>
<dbReference type="PANTHER" id="PTHR14948:SF25">
    <property type="entry name" value="DUF4190 DOMAIN-CONTAINING PROTEIN"/>
    <property type="match status" value="1"/>
</dbReference>
<keyword evidence="4 7" id="KW-1133">Transmembrane helix</keyword>
<dbReference type="InterPro" id="IPR051423">
    <property type="entry name" value="CD225/Dispanin"/>
</dbReference>
<evidence type="ECO:0000256" key="2">
    <source>
        <dbReference type="ARBA" id="ARBA00006843"/>
    </source>
</evidence>
<evidence type="ECO:0000256" key="6">
    <source>
        <dbReference type="SAM" id="MobiDB-lite"/>
    </source>
</evidence>
<reference evidence="9" key="1">
    <citation type="submission" date="2025-08" db="UniProtKB">
        <authorList>
            <consortium name="RefSeq"/>
        </authorList>
    </citation>
    <scope>IDENTIFICATION</scope>
    <source>
        <tissue evidence="9">Testes</tissue>
    </source>
</reference>
<feature type="region of interest" description="Disordered" evidence="6">
    <location>
        <begin position="1"/>
        <end position="20"/>
    </location>
</feature>
<feature type="transmembrane region" description="Helical" evidence="7">
    <location>
        <begin position="57"/>
        <end position="78"/>
    </location>
</feature>
<dbReference type="PANTHER" id="PTHR14948">
    <property type="entry name" value="NG5"/>
    <property type="match status" value="1"/>
</dbReference>
<comment type="similarity">
    <text evidence="2">Belongs to the CD225/Dispanin family.</text>
</comment>
<evidence type="ECO:0000256" key="1">
    <source>
        <dbReference type="ARBA" id="ARBA00004370"/>
    </source>
</evidence>
<keyword evidence="5 7" id="KW-0472">Membrane</keyword>
<comment type="subcellular location">
    <subcellularLocation>
        <location evidence="1">Membrane</location>
    </subcellularLocation>
</comment>
<dbReference type="InterPro" id="IPR007593">
    <property type="entry name" value="CD225/Dispanin_fam"/>
</dbReference>
<accession>A0ABM0LWX4</accession>
<sequence>MSEKENLVPPPYNGYKSSSSAEDDCVVTQLGSCSLQPHSVQVTLKPRPPLTNPPPDYLYFAVAVTLCCFWPTGLVAIFRSMDVRKSATRGDSYSAVEASHSAKQLSWISLGIGVSIIFTATLLYVLSKRA</sequence>
<evidence type="ECO:0000313" key="8">
    <source>
        <dbReference type="Proteomes" id="UP000694865"/>
    </source>
</evidence>
<evidence type="ECO:0000313" key="9">
    <source>
        <dbReference type="RefSeq" id="XP_006812265.1"/>
    </source>
</evidence>
<evidence type="ECO:0000256" key="7">
    <source>
        <dbReference type="SAM" id="Phobius"/>
    </source>
</evidence>
<evidence type="ECO:0000256" key="4">
    <source>
        <dbReference type="ARBA" id="ARBA00022989"/>
    </source>
</evidence>